<dbReference type="Gene3D" id="1.10.260.40">
    <property type="entry name" value="lambda repressor-like DNA-binding domains"/>
    <property type="match status" value="1"/>
</dbReference>
<evidence type="ECO:0000313" key="3">
    <source>
        <dbReference type="EMBL" id="GAA4872157.1"/>
    </source>
</evidence>
<keyword evidence="4" id="KW-1185">Reference proteome</keyword>
<dbReference type="RefSeq" id="WP_274230511.1">
    <property type="nucleotide sequence ID" value="NZ_BAABHQ010000004.1"/>
</dbReference>
<evidence type="ECO:0000313" key="4">
    <source>
        <dbReference type="Proteomes" id="UP001500457"/>
    </source>
</evidence>
<proteinExistence type="predicted"/>
<sequence>MGTNQRLRGSIVSAGLRPAELAERIGVDAKTVERWITKGRLPHRTHRVAVASALDVDEAYIWPEVVDAPATQSASVAELLALHPTRAAIPHDTWAQLMVGAREAIDVLVYAGSFLFEQYDFTETITQKAAQGVRIRILLADEKAPAVALRAEEEGTTGGLQGRIQLHRRYLRQVHGVRGVEVRTHGTTLYNSLFRFDQDMLVNGHAYGAPAGESPVLHLRRVPGGRMWDHYMRSFEDVWAGARTEPALGRTGSGEAPPFAPELAVAPQHPAEPTSD</sequence>
<dbReference type="InterPro" id="IPR010982">
    <property type="entry name" value="Lambda_DNA-bd_dom_sf"/>
</dbReference>
<dbReference type="InterPro" id="IPR001387">
    <property type="entry name" value="Cro/C1-type_HTH"/>
</dbReference>
<comment type="caution">
    <text evidence="3">The sequence shown here is derived from an EMBL/GenBank/DDBJ whole genome shotgun (WGS) entry which is preliminary data.</text>
</comment>
<feature type="region of interest" description="Disordered" evidence="1">
    <location>
        <begin position="246"/>
        <end position="276"/>
    </location>
</feature>
<organism evidence="3 4">
    <name type="scientific">Actinomycetospora straminea</name>
    <dbReference type="NCBI Taxonomy" id="663607"/>
    <lineage>
        <taxon>Bacteria</taxon>
        <taxon>Bacillati</taxon>
        <taxon>Actinomycetota</taxon>
        <taxon>Actinomycetes</taxon>
        <taxon>Pseudonocardiales</taxon>
        <taxon>Pseudonocardiaceae</taxon>
        <taxon>Actinomycetospora</taxon>
    </lineage>
</organism>
<dbReference type="SMART" id="SM00530">
    <property type="entry name" value="HTH_XRE"/>
    <property type="match status" value="1"/>
</dbReference>
<accession>A0ABP9E8V7</accession>
<name>A0ABP9E8V7_9PSEU</name>
<evidence type="ECO:0000259" key="2">
    <source>
        <dbReference type="PROSITE" id="PS50943"/>
    </source>
</evidence>
<gene>
    <name evidence="3" type="ORF">GCM10023203_22230</name>
</gene>
<reference evidence="4" key="1">
    <citation type="journal article" date="2019" name="Int. J. Syst. Evol. Microbiol.">
        <title>The Global Catalogue of Microorganisms (GCM) 10K type strain sequencing project: providing services to taxonomists for standard genome sequencing and annotation.</title>
        <authorList>
            <consortium name="The Broad Institute Genomics Platform"/>
            <consortium name="The Broad Institute Genome Sequencing Center for Infectious Disease"/>
            <person name="Wu L."/>
            <person name="Ma J."/>
        </authorList>
    </citation>
    <scope>NUCLEOTIDE SEQUENCE [LARGE SCALE GENOMIC DNA]</scope>
    <source>
        <strain evidence="4">JCM 17983</strain>
    </source>
</reference>
<dbReference type="CDD" id="cd00093">
    <property type="entry name" value="HTH_XRE"/>
    <property type="match status" value="1"/>
</dbReference>
<dbReference type="SUPFAM" id="SSF47413">
    <property type="entry name" value="lambda repressor-like DNA-binding domains"/>
    <property type="match status" value="1"/>
</dbReference>
<dbReference type="Proteomes" id="UP001500457">
    <property type="component" value="Unassembled WGS sequence"/>
</dbReference>
<dbReference type="SUPFAM" id="SSF56024">
    <property type="entry name" value="Phospholipase D/nuclease"/>
    <property type="match status" value="1"/>
</dbReference>
<protein>
    <submittedName>
        <fullName evidence="3">XRE family transcriptional regulator</fullName>
    </submittedName>
</protein>
<dbReference type="EMBL" id="BAABHQ010000004">
    <property type="protein sequence ID" value="GAA4872157.1"/>
    <property type="molecule type" value="Genomic_DNA"/>
</dbReference>
<feature type="domain" description="HTH cro/C1-type" evidence="2">
    <location>
        <begin position="7"/>
        <end position="61"/>
    </location>
</feature>
<evidence type="ECO:0000256" key="1">
    <source>
        <dbReference type="SAM" id="MobiDB-lite"/>
    </source>
</evidence>
<dbReference type="PROSITE" id="PS50943">
    <property type="entry name" value="HTH_CROC1"/>
    <property type="match status" value="1"/>
</dbReference>